<dbReference type="GO" id="GO:0004325">
    <property type="term" value="F:ferrochelatase activity"/>
    <property type="evidence" value="ECO:0007669"/>
    <property type="project" value="UniProtKB-UniRule"/>
</dbReference>
<keyword evidence="4 7" id="KW-0456">Lyase</keyword>
<dbReference type="SUPFAM" id="SSF53800">
    <property type="entry name" value="Chelatase"/>
    <property type="match status" value="1"/>
</dbReference>
<comment type="function">
    <text evidence="7">Catalyzes the ferrous insertion into protoporphyrin IX.</text>
</comment>
<dbReference type="GO" id="GO:0006783">
    <property type="term" value="P:heme biosynthetic process"/>
    <property type="evidence" value="ECO:0007669"/>
    <property type="project" value="UniProtKB-UniRule"/>
</dbReference>
<keyword evidence="2 7" id="KW-0408">Iron</keyword>
<comment type="pathway">
    <text evidence="7">Porphyrin-containing compound metabolism; protoheme biosynthesis; protoheme from protoporphyrin-IX: step 1/1.</text>
</comment>
<dbReference type="PANTHER" id="PTHR11108">
    <property type="entry name" value="FERROCHELATASE"/>
    <property type="match status" value="1"/>
</dbReference>
<keyword evidence="3 7" id="KW-0350">Heme biosynthesis</keyword>
<dbReference type="HAMAP" id="MF_00323">
    <property type="entry name" value="Ferrochelatase"/>
    <property type="match status" value="1"/>
</dbReference>
<dbReference type="AlphaFoldDB" id="A0A9D1T115"/>
<dbReference type="Pfam" id="PF00762">
    <property type="entry name" value="Ferrochelatase"/>
    <property type="match status" value="1"/>
</dbReference>
<proteinExistence type="inferred from homology"/>
<evidence type="ECO:0000256" key="6">
    <source>
        <dbReference type="ARBA" id="ARBA00024536"/>
    </source>
</evidence>
<evidence type="ECO:0000256" key="8">
    <source>
        <dbReference type="RuleBase" id="RU004185"/>
    </source>
</evidence>
<evidence type="ECO:0000256" key="3">
    <source>
        <dbReference type="ARBA" id="ARBA00023133"/>
    </source>
</evidence>
<dbReference type="InterPro" id="IPR001015">
    <property type="entry name" value="Ferrochelatase"/>
</dbReference>
<dbReference type="EC" id="4.98.1.1" evidence="7"/>
<keyword evidence="5 7" id="KW-0627">Porphyrin biosynthesis</keyword>
<evidence type="ECO:0000256" key="5">
    <source>
        <dbReference type="ARBA" id="ARBA00023244"/>
    </source>
</evidence>
<evidence type="ECO:0000256" key="7">
    <source>
        <dbReference type="HAMAP-Rule" id="MF_00323"/>
    </source>
</evidence>
<evidence type="ECO:0000256" key="1">
    <source>
        <dbReference type="ARBA" id="ARBA00007718"/>
    </source>
</evidence>
<name>A0A9D1T115_9BACT</name>
<dbReference type="EMBL" id="DVOG01000017">
    <property type="protein sequence ID" value="HIV03642.1"/>
    <property type="molecule type" value="Genomic_DNA"/>
</dbReference>
<comment type="subcellular location">
    <subcellularLocation>
        <location evidence="7">Cytoplasm</location>
    </subcellularLocation>
</comment>
<feature type="binding site" evidence="7">
    <location>
        <position position="193"/>
    </location>
    <ligand>
        <name>Fe(2+)</name>
        <dbReference type="ChEBI" id="CHEBI:29033"/>
    </ligand>
</feature>
<sequence length="320" mass="34762">MPTPDAVVLLNLGSPAAPTVPAVRAFLREFLDDPRVIALPFPLRKLLLEGVILPFRAKKSAARYAKIWTREGSPLIAETERLRARVARELGGNARVLCAMRCGEPGLEAAARELRAAGARDVFAIPLFPQRAESSWDSAAERAKEVFRKRAPQIRLRFAAPFFAEPGYVGALAETTENALRGRAFDKLLISFHGVPAAAKRAESYRAECLTTAEKLAAALRLPRERWEAAFQSRFGRGKWIGPATDARLRALPAEGARRLAVVSPSFVADCLESLEEIGVAGRELFLAAGGESFCAVPCLNASPAFARFLSEIVRSRAAA</sequence>
<keyword evidence="7" id="KW-0963">Cytoplasm</keyword>
<evidence type="ECO:0000256" key="4">
    <source>
        <dbReference type="ARBA" id="ARBA00023239"/>
    </source>
</evidence>
<keyword evidence="7" id="KW-0479">Metal-binding</keyword>
<comment type="catalytic activity">
    <reaction evidence="7">
        <text>heme b + 2 H(+) = protoporphyrin IX + Fe(2+)</text>
        <dbReference type="Rhea" id="RHEA:22584"/>
        <dbReference type="ChEBI" id="CHEBI:15378"/>
        <dbReference type="ChEBI" id="CHEBI:29033"/>
        <dbReference type="ChEBI" id="CHEBI:57306"/>
        <dbReference type="ChEBI" id="CHEBI:60344"/>
        <dbReference type="EC" id="4.98.1.1"/>
    </reaction>
</comment>
<evidence type="ECO:0000313" key="9">
    <source>
        <dbReference type="EMBL" id="HIV03642.1"/>
    </source>
</evidence>
<reference evidence="9" key="1">
    <citation type="submission" date="2020-10" db="EMBL/GenBank/DDBJ databases">
        <authorList>
            <person name="Gilroy R."/>
        </authorList>
    </citation>
    <scope>NUCLEOTIDE SEQUENCE</scope>
    <source>
        <strain evidence="9">10669</strain>
    </source>
</reference>
<protein>
    <recommendedName>
        <fullName evidence="7">Ferrochelatase</fullName>
        <ecNumber evidence="7">4.98.1.1</ecNumber>
    </recommendedName>
    <alternativeName>
        <fullName evidence="7">Heme synthase</fullName>
    </alternativeName>
    <alternativeName>
        <fullName evidence="7">Protoheme ferro-lyase</fullName>
    </alternativeName>
</protein>
<comment type="caution">
    <text evidence="9">The sequence shown here is derived from an EMBL/GenBank/DDBJ whole genome shotgun (WGS) entry which is preliminary data.</text>
</comment>
<gene>
    <name evidence="7 9" type="primary">hemH</name>
    <name evidence="9" type="ORF">IAC75_00625</name>
</gene>
<comment type="catalytic activity">
    <reaction evidence="6">
        <text>Fe-coproporphyrin III + 2 H(+) = coproporphyrin III + Fe(2+)</text>
        <dbReference type="Rhea" id="RHEA:49572"/>
        <dbReference type="ChEBI" id="CHEBI:15378"/>
        <dbReference type="ChEBI" id="CHEBI:29033"/>
        <dbReference type="ChEBI" id="CHEBI:68438"/>
        <dbReference type="ChEBI" id="CHEBI:131725"/>
        <dbReference type="EC" id="4.99.1.9"/>
    </reaction>
    <physiologicalReaction direction="right-to-left" evidence="6">
        <dbReference type="Rhea" id="RHEA:49574"/>
    </physiologicalReaction>
</comment>
<evidence type="ECO:0000313" key="10">
    <source>
        <dbReference type="Proteomes" id="UP000886812"/>
    </source>
</evidence>
<dbReference type="InterPro" id="IPR033644">
    <property type="entry name" value="Ferrochelatase_C"/>
</dbReference>
<accession>A0A9D1T115</accession>
<dbReference type="GO" id="GO:0005737">
    <property type="term" value="C:cytoplasm"/>
    <property type="evidence" value="ECO:0007669"/>
    <property type="project" value="UniProtKB-SubCell"/>
</dbReference>
<dbReference type="NCBIfam" id="TIGR00109">
    <property type="entry name" value="hemH"/>
    <property type="match status" value="1"/>
</dbReference>
<dbReference type="Proteomes" id="UP000886812">
    <property type="component" value="Unassembled WGS sequence"/>
</dbReference>
<dbReference type="CDD" id="cd00419">
    <property type="entry name" value="Ferrochelatase_C"/>
    <property type="match status" value="1"/>
</dbReference>
<dbReference type="CDD" id="cd03411">
    <property type="entry name" value="Ferrochelatase_N"/>
    <property type="match status" value="1"/>
</dbReference>
<dbReference type="GO" id="GO:0046872">
    <property type="term" value="F:metal ion binding"/>
    <property type="evidence" value="ECO:0007669"/>
    <property type="project" value="UniProtKB-KW"/>
</dbReference>
<reference evidence="9" key="2">
    <citation type="journal article" date="2021" name="PeerJ">
        <title>Extensive microbial diversity within the chicken gut microbiome revealed by metagenomics and culture.</title>
        <authorList>
            <person name="Gilroy R."/>
            <person name="Ravi A."/>
            <person name="Getino M."/>
            <person name="Pursley I."/>
            <person name="Horton D.L."/>
            <person name="Alikhan N.F."/>
            <person name="Baker D."/>
            <person name="Gharbi K."/>
            <person name="Hall N."/>
            <person name="Watson M."/>
            <person name="Adriaenssens E.M."/>
            <person name="Foster-Nyarko E."/>
            <person name="Jarju S."/>
            <person name="Secka A."/>
            <person name="Antonio M."/>
            <person name="Oren A."/>
            <person name="Chaudhuri R.R."/>
            <person name="La Ragione R."/>
            <person name="Hildebrand F."/>
            <person name="Pallen M.J."/>
        </authorList>
    </citation>
    <scope>NUCLEOTIDE SEQUENCE</scope>
    <source>
        <strain evidence="9">10669</strain>
    </source>
</reference>
<dbReference type="InterPro" id="IPR033659">
    <property type="entry name" value="Ferrochelatase_N"/>
</dbReference>
<dbReference type="PANTHER" id="PTHR11108:SF1">
    <property type="entry name" value="FERROCHELATASE, MITOCHONDRIAL"/>
    <property type="match status" value="1"/>
</dbReference>
<organism evidence="9 10">
    <name type="scientific">Candidatus Spyradosoma merdigallinarum</name>
    <dbReference type="NCBI Taxonomy" id="2840950"/>
    <lineage>
        <taxon>Bacteria</taxon>
        <taxon>Pseudomonadati</taxon>
        <taxon>Verrucomicrobiota</taxon>
        <taxon>Opitutia</taxon>
        <taxon>Opitutia incertae sedis</taxon>
        <taxon>Candidatus Spyradosoma</taxon>
    </lineage>
</organism>
<comment type="similarity">
    <text evidence="1 7 8">Belongs to the ferrochelatase family.</text>
</comment>
<evidence type="ECO:0000256" key="2">
    <source>
        <dbReference type="ARBA" id="ARBA00023004"/>
    </source>
</evidence>
<dbReference type="Gene3D" id="3.40.50.1400">
    <property type="match status" value="2"/>
</dbReference>
<feature type="binding site" evidence="7">
    <location>
        <position position="273"/>
    </location>
    <ligand>
        <name>Fe(2+)</name>
        <dbReference type="ChEBI" id="CHEBI:29033"/>
    </ligand>
</feature>